<protein>
    <submittedName>
        <fullName evidence="2">Uncharacterized protein</fullName>
    </submittedName>
</protein>
<gene>
    <name evidence="2" type="ORF">TMSB3V08_LOCUS3795</name>
</gene>
<dbReference type="EMBL" id="OB793312">
    <property type="protein sequence ID" value="CAD7426927.1"/>
    <property type="molecule type" value="Genomic_DNA"/>
</dbReference>
<evidence type="ECO:0000256" key="1">
    <source>
        <dbReference type="SAM" id="MobiDB-lite"/>
    </source>
</evidence>
<feature type="region of interest" description="Disordered" evidence="1">
    <location>
        <begin position="89"/>
        <end position="112"/>
    </location>
</feature>
<reference evidence="2" key="1">
    <citation type="submission" date="2020-11" db="EMBL/GenBank/DDBJ databases">
        <authorList>
            <person name="Tran Van P."/>
        </authorList>
    </citation>
    <scope>NUCLEOTIDE SEQUENCE</scope>
</reference>
<name>A0A7R9E3X4_9NEOP</name>
<dbReference type="AlphaFoldDB" id="A0A7R9E3X4"/>
<feature type="compositionally biased region" description="Basic residues" evidence="1">
    <location>
        <begin position="101"/>
        <end position="112"/>
    </location>
</feature>
<organism evidence="2">
    <name type="scientific">Timema monikensis</name>
    <dbReference type="NCBI Taxonomy" id="170555"/>
    <lineage>
        <taxon>Eukaryota</taxon>
        <taxon>Metazoa</taxon>
        <taxon>Ecdysozoa</taxon>
        <taxon>Arthropoda</taxon>
        <taxon>Hexapoda</taxon>
        <taxon>Insecta</taxon>
        <taxon>Pterygota</taxon>
        <taxon>Neoptera</taxon>
        <taxon>Polyneoptera</taxon>
        <taxon>Phasmatodea</taxon>
        <taxon>Timematodea</taxon>
        <taxon>Timematoidea</taxon>
        <taxon>Timematidae</taxon>
        <taxon>Timema</taxon>
    </lineage>
</organism>
<proteinExistence type="predicted"/>
<accession>A0A7R9E3X4</accession>
<evidence type="ECO:0000313" key="2">
    <source>
        <dbReference type="EMBL" id="CAD7426927.1"/>
    </source>
</evidence>
<sequence>MELVSLRVADESRNLALFRSWWLSKRYRPVSVGGMLCEWRSLSPSAICGHSDVRFVPTLKCKQENTPSTSGWDLNPDLCHWQTRLSGSDILSSGPPMRSCPPKRKQSKRPVHTRGPLCPVLSHGGFRPALTCGALCPVFSHGGFRPALTRGPLCPVFSHGGFRPALTCCALCPVLTYGGFRPALTRGSLCPLSSATASQYSAEDLGIWRGGAVATRRMSYSTLNRLRHGTGFKWKKHSNITWTGAKDRFPSGDDSLSQMPLDWVLLDRKTYIGSGVLSFLAVNQNRLSSLFVYCCPILMTTSNHRLNGRRKALESQTLVKEFNNPLTMYVDGYLCGPNTRRHLDLSFAESCGRAQYPRHLYQHFPPSSLAALYYIHREWKLRSMSKGK</sequence>